<keyword evidence="6 8" id="KW-0472">Membrane</keyword>
<proteinExistence type="inferred from homology"/>
<keyword evidence="10" id="KW-1185">Reference proteome</keyword>
<evidence type="ECO:0000256" key="6">
    <source>
        <dbReference type="ARBA" id="ARBA00023136"/>
    </source>
</evidence>
<name>A0A0L6W1R5_9FIRM</name>
<dbReference type="PROSITE" id="PS51257">
    <property type="entry name" value="PROKAR_LIPOPROTEIN"/>
    <property type="match status" value="1"/>
</dbReference>
<feature type="transmembrane region" description="Helical" evidence="8">
    <location>
        <begin position="371"/>
        <end position="389"/>
    </location>
</feature>
<dbReference type="GO" id="GO:0005886">
    <property type="term" value="C:plasma membrane"/>
    <property type="evidence" value="ECO:0007669"/>
    <property type="project" value="UniProtKB-SubCell"/>
</dbReference>
<evidence type="ECO:0000256" key="5">
    <source>
        <dbReference type="ARBA" id="ARBA00022989"/>
    </source>
</evidence>
<accession>A0A0L6W1R5</accession>
<evidence type="ECO:0000256" key="2">
    <source>
        <dbReference type="ARBA" id="ARBA00022475"/>
    </source>
</evidence>
<feature type="transmembrane region" description="Helical" evidence="8">
    <location>
        <begin position="6"/>
        <end position="25"/>
    </location>
</feature>
<evidence type="ECO:0000313" key="10">
    <source>
        <dbReference type="Proteomes" id="UP000037175"/>
    </source>
</evidence>
<feature type="transmembrane region" description="Helical" evidence="8">
    <location>
        <begin position="196"/>
        <end position="216"/>
    </location>
</feature>
<keyword evidence="5 8" id="KW-1133">Transmembrane helix</keyword>
<feature type="transmembrane region" description="Helical" evidence="8">
    <location>
        <begin position="303"/>
        <end position="318"/>
    </location>
</feature>
<feature type="transmembrane region" description="Helical" evidence="8">
    <location>
        <begin position="91"/>
        <end position="109"/>
    </location>
</feature>
<evidence type="ECO:0000313" key="9">
    <source>
        <dbReference type="EMBL" id="KNZ69343.1"/>
    </source>
</evidence>
<keyword evidence="2" id="KW-1003">Cell membrane</keyword>
<gene>
    <name evidence="9" type="ORF">Tfer_1980</name>
</gene>
<comment type="similarity">
    <text evidence="7">Belongs to the glycosyltransferase 87 family.</text>
</comment>
<comment type="caution">
    <text evidence="9">The sequence shown here is derived from an EMBL/GenBank/DDBJ whole genome shotgun (WGS) entry which is preliminary data.</text>
</comment>
<dbReference type="GO" id="GO:0016758">
    <property type="term" value="F:hexosyltransferase activity"/>
    <property type="evidence" value="ECO:0007669"/>
    <property type="project" value="InterPro"/>
</dbReference>
<keyword evidence="4 8" id="KW-0812">Transmembrane</keyword>
<feature type="transmembrane region" description="Helical" evidence="8">
    <location>
        <begin position="348"/>
        <end position="365"/>
    </location>
</feature>
<feature type="transmembrane region" description="Helical" evidence="8">
    <location>
        <begin position="270"/>
        <end position="291"/>
    </location>
</feature>
<reference evidence="10" key="1">
    <citation type="submission" date="2015-07" db="EMBL/GenBank/DDBJ databases">
        <title>Complete Genome of Thermincola ferriacetica strain Z-0001T.</title>
        <authorList>
            <person name="Lusk B."/>
            <person name="Badalamenti J.P."/>
            <person name="Parameswaran P."/>
            <person name="Bond D.R."/>
            <person name="Torres C.I."/>
        </authorList>
    </citation>
    <scope>NUCLEOTIDE SEQUENCE [LARGE SCALE GENOMIC DNA]</scope>
    <source>
        <strain evidence="10">Z-0001</strain>
    </source>
</reference>
<dbReference type="AlphaFoldDB" id="A0A0L6W1R5"/>
<dbReference type="RefSeq" id="WP_052218172.1">
    <property type="nucleotide sequence ID" value="NZ_LGTE01000013.1"/>
</dbReference>
<dbReference type="EMBL" id="LGTE01000013">
    <property type="protein sequence ID" value="KNZ69343.1"/>
    <property type="molecule type" value="Genomic_DNA"/>
</dbReference>
<comment type="subcellular location">
    <subcellularLocation>
        <location evidence="1">Cell membrane</location>
        <topology evidence="1">Multi-pass membrane protein</topology>
    </subcellularLocation>
</comment>
<feature type="transmembrane region" description="Helical" evidence="8">
    <location>
        <begin position="163"/>
        <end position="189"/>
    </location>
</feature>
<evidence type="ECO:0000256" key="1">
    <source>
        <dbReference type="ARBA" id="ARBA00004651"/>
    </source>
</evidence>
<organism evidence="9 10">
    <name type="scientific">Thermincola ferriacetica</name>
    <dbReference type="NCBI Taxonomy" id="281456"/>
    <lineage>
        <taxon>Bacteria</taxon>
        <taxon>Bacillati</taxon>
        <taxon>Bacillota</taxon>
        <taxon>Clostridia</taxon>
        <taxon>Eubacteriales</taxon>
        <taxon>Thermincolaceae</taxon>
        <taxon>Thermincola</taxon>
    </lineage>
</organism>
<evidence type="ECO:0000256" key="8">
    <source>
        <dbReference type="SAM" id="Phobius"/>
    </source>
</evidence>
<evidence type="ECO:0000256" key="3">
    <source>
        <dbReference type="ARBA" id="ARBA00022679"/>
    </source>
</evidence>
<feature type="transmembrane region" description="Helical" evidence="8">
    <location>
        <begin position="121"/>
        <end position="143"/>
    </location>
</feature>
<dbReference type="InterPro" id="IPR018584">
    <property type="entry name" value="GT87"/>
</dbReference>
<evidence type="ECO:0008006" key="11">
    <source>
        <dbReference type="Google" id="ProtNLM"/>
    </source>
</evidence>
<evidence type="ECO:0000256" key="7">
    <source>
        <dbReference type="ARBA" id="ARBA00024033"/>
    </source>
</evidence>
<feature type="transmembrane region" description="Helical" evidence="8">
    <location>
        <begin position="66"/>
        <end position="85"/>
    </location>
</feature>
<feature type="transmembrane region" description="Helical" evidence="8">
    <location>
        <begin position="324"/>
        <end position="341"/>
    </location>
</feature>
<evidence type="ECO:0000256" key="4">
    <source>
        <dbReference type="ARBA" id="ARBA00022692"/>
    </source>
</evidence>
<dbReference type="Proteomes" id="UP000037175">
    <property type="component" value="Unassembled WGS sequence"/>
</dbReference>
<keyword evidence="3" id="KW-0808">Transferase</keyword>
<sequence length="421" mass="48768" precursor="true">MKEMRAKILLFVFCVLLGCVILFFGSKQEAVQWDFNTYYYAGKAWSEGFNPYNKDVLSMVSKGADVFDYVYSPITLPVFSLIALIDFRQAFIFYLVLKIAAWVALNRIWVNAFLGRDTNFLFYLFGLVAFNCSFLADLLAGNIAVFEQLLLWVAFFCYLQGWLMLFCLFIVVVSLFKITPLFFLVLLLFVPDRRKYLYLVGSLAGFALVMASSYAVQPWLFQGFLDNMQKLNNLAYERGLVNPAVLPLLKDIVRVWEQKLNISIPGQVSWLLYFFFVSTVLYISWRSIVLLLKDEQIGNEQKGLVYIFLACFVFALIAPRFKNYSYIMLILPAYYVLKNIGQSIKVTFLFIITLVPSFSVTPLYSGLLSEYYVFFVACLYWFLYIRLITEKSPSWQNRQFLLKGLVNKATRKISDTYPNNG</sequence>
<dbReference type="Pfam" id="PF09594">
    <property type="entry name" value="GT87"/>
    <property type="match status" value="1"/>
</dbReference>
<protein>
    <recommendedName>
        <fullName evidence="11">DUF2029 domain-containing protein</fullName>
    </recommendedName>
</protein>